<accession>A0A940YE58</accession>
<keyword evidence="3" id="KW-1185">Reference proteome</keyword>
<keyword evidence="1" id="KW-0472">Membrane</keyword>
<dbReference type="NCBIfam" id="TIGR02532">
    <property type="entry name" value="IV_pilin_GFxxxE"/>
    <property type="match status" value="1"/>
</dbReference>
<keyword evidence="1" id="KW-0812">Transmembrane</keyword>
<keyword evidence="1" id="KW-1133">Transmembrane helix</keyword>
<name>A0A940YE58_9BURK</name>
<feature type="transmembrane region" description="Helical" evidence="1">
    <location>
        <begin position="35"/>
        <end position="59"/>
    </location>
</feature>
<organism evidence="2 3">
    <name type="scientific">Ideonella aquatica</name>
    <dbReference type="NCBI Taxonomy" id="2824119"/>
    <lineage>
        <taxon>Bacteria</taxon>
        <taxon>Pseudomonadati</taxon>
        <taxon>Pseudomonadota</taxon>
        <taxon>Betaproteobacteria</taxon>
        <taxon>Burkholderiales</taxon>
        <taxon>Sphaerotilaceae</taxon>
        <taxon>Ideonella</taxon>
    </lineage>
</organism>
<evidence type="ECO:0000313" key="2">
    <source>
        <dbReference type="EMBL" id="MBQ0958548.1"/>
    </source>
</evidence>
<sequence length="192" mass="20938">MGFTAHPPDARQATTRLSAGWTRRRVLSQAASRGFTAIELITVVVILGLLAATALPRFLNLARDARRASLEGLVATLQSAAQQGRARCAMSPTCSLAQPAWNLPHYTEQGVTIWTHRGWPTPMGRIWVDDWNGSVDNLITRPADYDRMPHQPGTWAGVYQLTSAPTPAHCKVTYQLDSASDSLTILIDDSGC</sequence>
<reference evidence="2" key="1">
    <citation type="submission" date="2021-04" db="EMBL/GenBank/DDBJ databases">
        <title>The genome sequence of Ideonella sp. 4Y11.</title>
        <authorList>
            <person name="Liu Y."/>
        </authorList>
    </citation>
    <scope>NUCLEOTIDE SEQUENCE</scope>
    <source>
        <strain evidence="2">4Y11</strain>
    </source>
</reference>
<gene>
    <name evidence="2" type="ORF">KAK06_06210</name>
</gene>
<dbReference type="AlphaFoldDB" id="A0A940YE58"/>
<dbReference type="InterPro" id="IPR012902">
    <property type="entry name" value="N_methyl_site"/>
</dbReference>
<evidence type="ECO:0000256" key="1">
    <source>
        <dbReference type="SAM" id="Phobius"/>
    </source>
</evidence>
<dbReference type="Proteomes" id="UP000678374">
    <property type="component" value="Unassembled WGS sequence"/>
</dbReference>
<protein>
    <submittedName>
        <fullName evidence="2">Type II secretion system protein</fullName>
    </submittedName>
</protein>
<dbReference type="EMBL" id="JAGQDE010000003">
    <property type="protein sequence ID" value="MBQ0958548.1"/>
    <property type="molecule type" value="Genomic_DNA"/>
</dbReference>
<comment type="caution">
    <text evidence="2">The sequence shown here is derived from an EMBL/GenBank/DDBJ whole genome shotgun (WGS) entry which is preliminary data.</text>
</comment>
<dbReference type="RefSeq" id="WP_210801048.1">
    <property type="nucleotide sequence ID" value="NZ_JAGQDE010000003.1"/>
</dbReference>
<dbReference type="InterPro" id="IPR045584">
    <property type="entry name" value="Pilin-like"/>
</dbReference>
<proteinExistence type="predicted"/>
<dbReference type="Gene3D" id="3.30.700.10">
    <property type="entry name" value="Glycoprotein, Type 4 Pilin"/>
    <property type="match status" value="1"/>
</dbReference>
<dbReference type="SUPFAM" id="SSF54523">
    <property type="entry name" value="Pili subunits"/>
    <property type="match status" value="1"/>
</dbReference>
<evidence type="ECO:0000313" key="3">
    <source>
        <dbReference type="Proteomes" id="UP000678374"/>
    </source>
</evidence>